<dbReference type="PANTHER" id="PTHR10509:SF14">
    <property type="entry name" value="CAFFEOYL-COA O-METHYLTRANSFERASE 3-RELATED"/>
    <property type="match status" value="1"/>
</dbReference>
<protein>
    <submittedName>
        <fullName evidence="4">SAM-dependent methyltransferase</fullName>
    </submittedName>
</protein>
<proteinExistence type="predicted"/>
<dbReference type="InterPro" id="IPR050362">
    <property type="entry name" value="Cation-dep_OMT"/>
</dbReference>
<comment type="caution">
    <text evidence="4">The sequence shown here is derived from an EMBL/GenBank/DDBJ whole genome shotgun (WGS) entry which is preliminary data.</text>
</comment>
<evidence type="ECO:0000313" key="4">
    <source>
        <dbReference type="EMBL" id="KAA0022396.1"/>
    </source>
</evidence>
<dbReference type="GO" id="GO:0008171">
    <property type="term" value="F:O-methyltransferase activity"/>
    <property type="evidence" value="ECO:0007669"/>
    <property type="project" value="InterPro"/>
</dbReference>
<dbReference type="PROSITE" id="PS51682">
    <property type="entry name" value="SAM_OMT_I"/>
    <property type="match status" value="1"/>
</dbReference>
<dbReference type="PANTHER" id="PTHR10509">
    <property type="entry name" value="O-METHYLTRANSFERASE-RELATED"/>
    <property type="match status" value="1"/>
</dbReference>
<dbReference type="AlphaFoldDB" id="A0A5A7S902"/>
<gene>
    <name evidence="4" type="ORF">FOY51_14940</name>
</gene>
<dbReference type="OrthoDB" id="9799672at2"/>
<keyword evidence="2 4" id="KW-0808">Transferase</keyword>
<dbReference type="InterPro" id="IPR002935">
    <property type="entry name" value="SAM_O-MeTrfase"/>
</dbReference>
<dbReference type="Pfam" id="PF01596">
    <property type="entry name" value="Methyltransf_3"/>
    <property type="match status" value="1"/>
</dbReference>
<dbReference type="Proteomes" id="UP000322244">
    <property type="component" value="Unassembled WGS sequence"/>
</dbReference>
<keyword evidence="5" id="KW-1185">Reference proteome</keyword>
<reference evidence="4 5" key="1">
    <citation type="submission" date="2019-07" db="EMBL/GenBank/DDBJ databases">
        <title>Rhodococcus cavernicolus sp. nov., isolated from a cave.</title>
        <authorList>
            <person name="Lee S.D."/>
        </authorList>
    </citation>
    <scope>NUCLEOTIDE SEQUENCE [LARGE SCALE GENOMIC DNA]</scope>
    <source>
        <strain evidence="4 5">C1-24</strain>
    </source>
</reference>
<organism evidence="4 5">
    <name type="scientific">Antrihabitans cavernicola</name>
    <dbReference type="NCBI Taxonomy" id="2495913"/>
    <lineage>
        <taxon>Bacteria</taxon>
        <taxon>Bacillati</taxon>
        <taxon>Actinomycetota</taxon>
        <taxon>Actinomycetes</taxon>
        <taxon>Mycobacteriales</taxon>
        <taxon>Nocardiaceae</taxon>
        <taxon>Antrihabitans</taxon>
    </lineage>
</organism>
<evidence type="ECO:0000313" key="5">
    <source>
        <dbReference type="Proteomes" id="UP000322244"/>
    </source>
</evidence>
<dbReference type="SUPFAM" id="SSF53335">
    <property type="entry name" value="S-adenosyl-L-methionine-dependent methyltransferases"/>
    <property type="match status" value="1"/>
</dbReference>
<keyword evidence="1 4" id="KW-0489">Methyltransferase</keyword>
<evidence type="ECO:0000256" key="1">
    <source>
        <dbReference type="ARBA" id="ARBA00022603"/>
    </source>
</evidence>
<dbReference type="GO" id="GO:0032259">
    <property type="term" value="P:methylation"/>
    <property type="evidence" value="ECO:0007669"/>
    <property type="project" value="UniProtKB-KW"/>
</dbReference>
<evidence type="ECO:0000256" key="2">
    <source>
        <dbReference type="ARBA" id="ARBA00022679"/>
    </source>
</evidence>
<keyword evidence="3" id="KW-0949">S-adenosyl-L-methionine</keyword>
<dbReference type="InterPro" id="IPR029063">
    <property type="entry name" value="SAM-dependent_MTases_sf"/>
</dbReference>
<accession>A0A5A7S902</accession>
<evidence type="ECO:0000256" key="3">
    <source>
        <dbReference type="ARBA" id="ARBA00022691"/>
    </source>
</evidence>
<name>A0A5A7S902_9NOCA</name>
<dbReference type="Gene3D" id="3.40.50.150">
    <property type="entry name" value="Vaccinia Virus protein VP39"/>
    <property type="match status" value="1"/>
</dbReference>
<dbReference type="GO" id="GO:0008757">
    <property type="term" value="F:S-adenosylmethionine-dependent methyltransferase activity"/>
    <property type="evidence" value="ECO:0007669"/>
    <property type="project" value="TreeGrafter"/>
</dbReference>
<sequence length="254" mass="27219">MSLLADRLDGLATALVGVDAAIADQVRELCLLAGGLDPYLSRWSTPESEALRLLDQRTREAEWSPRSGLEQEMLSGHVEGQFLQMLVHATQATRVLEIGMFTGYSALAMAEALPEDGTLMACEIDAAAARLARELVSASASGHKIDIALGPAEHTLDRLSLADAQFDLIFIDADKSGYVEYLDTVLDTGLLARAGLIVVDNTMMQGQPWASATPNANGVAIAEFNQFVATDPRVAQVLIPLRDGVTLIRRVDGS</sequence>
<dbReference type="EMBL" id="VLNY01000006">
    <property type="protein sequence ID" value="KAA0022396.1"/>
    <property type="molecule type" value="Genomic_DNA"/>
</dbReference>